<accession>A0A5M6IZM1</accession>
<reference evidence="2 3" key="1">
    <citation type="submission" date="2019-09" db="EMBL/GenBank/DDBJ databases">
        <title>Genome sequence of Rhodovastum atsumiense, a diverse member of the Acetobacteraceae family of non-sulfur purple photosynthetic bacteria.</title>
        <authorList>
            <person name="Meyer T."/>
            <person name="Kyndt J."/>
        </authorList>
    </citation>
    <scope>NUCLEOTIDE SEQUENCE [LARGE SCALE GENOMIC DNA]</scope>
    <source>
        <strain evidence="2 3">DSM 21279</strain>
    </source>
</reference>
<evidence type="ECO:0000256" key="1">
    <source>
        <dbReference type="SAM" id="Phobius"/>
    </source>
</evidence>
<evidence type="ECO:0000313" key="3">
    <source>
        <dbReference type="Proteomes" id="UP000325255"/>
    </source>
</evidence>
<keyword evidence="3" id="KW-1185">Reference proteome</keyword>
<dbReference type="OrthoDB" id="7308033at2"/>
<protein>
    <recommendedName>
        <fullName evidence="4">FeoB-associated Cys-rich membrane protein</fullName>
    </recommendedName>
</protein>
<feature type="transmembrane region" description="Helical" evidence="1">
    <location>
        <begin position="6"/>
        <end position="24"/>
    </location>
</feature>
<dbReference type="AlphaFoldDB" id="A0A5M6IZM1"/>
<evidence type="ECO:0000313" key="2">
    <source>
        <dbReference type="EMBL" id="KAA5613784.1"/>
    </source>
</evidence>
<keyword evidence="1" id="KW-0812">Transmembrane</keyword>
<gene>
    <name evidence="2" type="ORF">F1189_03135</name>
</gene>
<dbReference type="RefSeq" id="WP_150039167.1">
    <property type="nucleotide sequence ID" value="NZ_OW485601.1"/>
</dbReference>
<name>A0A5M6IZM1_9PROT</name>
<comment type="caution">
    <text evidence="2">The sequence shown here is derived from an EMBL/GenBank/DDBJ whole genome shotgun (WGS) entry which is preliminary data.</text>
</comment>
<keyword evidence="1" id="KW-0472">Membrane</keyword>
<organism evidence="2 3">
    <name type="scientific">Rhodovastum atsumiense</name>
    <dbReference type="NCBI Taxonomy" id="504468"/>
    <lineage>
        <taxon>Bacteria</taxon>
        <taxon>Pseudomonadati</taxon>
        <taxon>Pseudomonadota</taxon>
        <taxon>Alphaproteobacteria</taxon>
        <taxon>Acetobacterales</taxon>
        <taxon>Acetobacteraceae</taxon>
        <taxon>Rhodovastum</taxon>
    </lineage>
</organism>
<sequence>MWQELVVLVLVSAAVGWILWSMLLPRAVTDRLRRLAGRPPAQRGCGCSGCGGDGGGKSGCCS</sequence>
<keyword evidence="1" id="KW-1133">Transmembrane helix</keyword>
<dbReference type="EMBL" id="VWPK01000004">
    <property type="protein sequence ID" value="KAA5613784.1"/>
    <property type="molecule type" value="Genomic_DNA"/>
</dbReference>
<proteinExistence type="predicted"/>
<evidence type="ECO:0008006" key="4">
    <source>
        <dbReference type="Google" id="ProtNLM"/>
    </source>
</evidence>
<dbReference type="Proteomes" id="UP000325255">
    <property type="component" value="Unassembled WGS sequence"/>
</dbReference>